<dbReference type="EMBL" id="JAVHJM010000005">
    <property type="protein sequence ID" value="KAK6513723.1"/>
    <property type="molecule type" value="Genomic_DNA"/>
</dbReference>
<sequence>MKFSIACITALSVGAYALPHAAPVDETAKPAVYEACKSLGRSGSFPACCEAVHLGLISLNCTPMLKTPASKDEFGSHCASSKTIPRCCWLDPARGTINSICQKPVGF</sequence>
<evidence type="ECO:0000313" key="5">
    <source>
        <dbReference type="Proteomes" id="UP001307849"/>
    </source>
</evidence>
<dbReference type="Pfam" id="PF06766">
    <property type="entry name" value="Hydrophobin_2"/>
    <property type="match status" value="1"/>
</dbReference>
<dbReference type="AlphaFoldDB" id="A0AAN8RXZ1"/>
<evidence type="ECO:0000256" key="3">
    <source>
        <dbReference type="SAM" id="SignalP"/>
    </source>
</evidence>
<keyword evidence="2" id="KW-1015">Disulfide bond</keyword>
<gene>
    <name evidence="4" type="ORF">TWF506_008162</name>
</gene>
<dbReference type="Gene3D" id="3.20.120.10">
    <property type="entry name" value="Hydrophobin"/>
    <property type="match status" value="1"/>
</dbReference>
<reference evidence="4 5" key="1">
    <citation type="submission" date="2019-10" db="EMBL/GenBank/DDBJ databases">
        <authorList>
            <person name="Palmer J.M."/>
        </authorList>
    </citation>
    <scope>NUCLEOTIDE SEQUENCE [LARGE SCALE GENOMIC DNA]</scope>
    <source>
        <strain evidence="4 5">TWF506</strain>
    </source>
</reference>
<feature type="signal peptide" evidence="3">
    <location>
        <begin position="1"/>
        <end position="17"/>
    </location>
</feature>
<accession>A0AAN8RXZ1</accession>
<proteinExistence type="inferred from homology"/>
<feature type="chain" id="PRO_5042862297" description="Cerato-ulmin" evidence="3">
    <location>
        <begin position="18"/>
        <end position="107"/>
    </location>
</feature>
<dbReference type="Proteomes" id="UP001307849">
    <property type="component" value="Unassembled WGS sequence"/>
</dbReference>
<dbReference type="SUPFAM" id="SSF101751">
    <property type="entry name" value="Hydrophobin II, HfbII"/>
    <property type="match status" value="1"/>
</dbReference>
<evidence type="ECO:0000256" key="1">
    <source>
        <dbReference type="ARBA" id="ARBA00009576"/>
    </source>
</evidence>
<comment type="similarity">
    <text evidence="1">Belongs to the cerato-ulmin hydrophobin family.</text>
</comment>
<name>A0AAN8RXZ1_9PEZI</name>
<evidence type="ECO:0008006" key="6">
    <source>
        <dbReference type="Google" id="ProtNLM"/>
    </source>
</evidence>
<keyword evidence="3" id="KW-0732">Signal</keyword>
<evidence type="ECO:0000256" key="2">
    <source>
        <dbReference type="ARBA" id="ARBA00023157"/>
    </source>
</evidence>
<dbReference type="CDD" id="cd23508">
    <property type="entry name" value="hydrophobin_II"/>
    <property type="match status" value="1"/>
</dbReference>
<dbReference type="GO" id="GO:0005576">
    <property type="term" value="C:extracellular region"/>
    <property type="evidence" value="ECO:0007669"/>
    <property type="project" value="InterPro"/>
</dbReference>
<dbReference type="InterPro" id="IPR036686">
    <property type="entry name" value="Class_II_Hydrophobin_sf"/>
</dbReference>
<evidence type="ECO:0000313" key="4">
    <source>
        <dbReference type="EMBL" id="KAK6513723.1"/>
    </source>
</evidence>
<organism evidence="4 5">
    <name type="scientific">Arthrobotrys conoides</name>
    <dbReference type="NCBI Taxonomy" id="74498"/>
    <lineage>
        <taxon>Eukaryota</taxon>
        <taxon>Fungi</taxon>
        <taxon>Dikarya</taxon>
        <taxon>Ascomycota</taxon>
        <taxon>Pezizomycotina</taxon>
        <taxon>Orbiliomycetes</taxon>
        <taxon>Orbiliales</taxon>
        <taxon>Orbiliaceae</taxon>
        <taxon>Arthrobotrys</taxon>
    </lineage>
</organism>
<protein>
    <recommendedName>
        <fullName evidence="6">Cerato-ulmin</fullName>
    </recommendedName>
</protein>
<comment type="caution">
    <text evidence="4">The sequence shown here is derived from an EMBL/GenBank/DDBJ whole genome shotgun (WGS) entry which is preliminary data.</text>
</comment>
<dbReference type="InterPro" id="IPR010636">
    <property type="entry name" value="Class_II_hydrophobin"/>
</dbReference>
<keyword evidence="5" id="KW-1185">Reference proteome</keyword>